<sequence length="41" mass="4616">MVFVVAQYQSDMDGADRFMFWALVLLFVIMIGGTVLAVFGR</sequence>
<dbReference type="STRING" id="28442.SAMN05443574_101271"/>
<dbReference type="AlphaFoldDB" id="A0A1H2QL36"/>
<proteinExistence type="predicted"/>
<accession>A0A1H2QL36</accession>
<keyword evidence="1" id="KW-0472">Membrane</keyword>
<dbReference type="EMBL" id="FNOF01000001">
    <property type="protein sequence ID" value="SDW07588.1"/>
    <property type="molecule type" value="Genomic_DNA"/>
</dbReference>
<protein>
    <submittedName>
        <fullName evidence="2">Uncharacterized protein</fullName>
    </submittedName>
</protein>
<organism evidence="2 3">
    <name type="scientific">Haloarcula vallismortis</name>
    <name type="common">Halobacterium vallismortis</name>
    <dbReference type="NCBI Taxonomy" id="28442"/>
    <lineage>
        <taxon>Archaea</taxon>
        <taxon>Methanobacteriati</taxon>
        <taxon>Methanobacteriota</taxon>
        <taxon>Stenosarchaea group</taxon>
        <taxon>Halobacteria</taxon>
        <taxon>Halobacteriales</taxon>
        <taxon>Haloarculaceae</taxon>
        <taxon>Haloarcula</taxon>
    </lineage>
</organism>
<evidence type="ECO:0000313" key="3">
    <source>
        <dbReference type="Proteomes" id="UP000182573"/>
    </source>
</evidence>
<keyword evidence="1" id="KW-1133">Transmembrane helix</keyword>
<evidence type="ECO:0000256" key="1">
    <source>
        <dbReference type="SAM" id="Phobius"/>
    </source>
</evidence>
<reference evidence="2 3" key="1">
    <citation type="submission" date="2016-10" db="EMBL/GenBank/DDBJ databases">
        <authorList>
            <person name="de Groot N.N."/>
        </authorList>
    </citation>
    <scope>NUCLEOTIDE SEQUENCE [LARGE SCALE GENOMIC DNA]</scope>
    <source>
        <strain evidence="2 3">DSM 3756</strain>
    </source>
</reference>
<name>A0A1H2QL36_HALVA</name>
<keyword evidence="1" id="KW-0812">Transmembrane</keyword>
<feature type="transmembrane region" description="Helical" evidence="1">
    <location>
        <begin position="18"/>
        <end position="39"/>
    </location>
</feature>
<evidence type="ECO:0000313" key="2">
    <source>
        <dbReference type="EMBL" id="SDW07588.1"/>
    </source>
</evidence>
<dbReference type="Proteomes" id="UP000182573">
    <property type="component" value="Unassembled WGS sequence"/>
</dbReference>
<gene>
    <name evidence="2" type="ORF">SAMN05443574_101271</name>
</gene>